<dbReference type="SUPFAM" id="SSF54593">
    <property type="entry name" value="Glyoxalase/Bleomycin resistance protein/Dihydroxybiphenyl dioxygenase"/>
    <property type="match status" value="1"/>
</dbReference>
<keyword evidence="2" id="KW-1185">Reference proteome</keyword>
<sequence>MKGAITPYLTFYGQADKAASFYEEVFGLERMASQTYGDSDFPSPDHAKEFLLHCLLQKGDFKLMMADSVEEQPVQPRSGLALVVECETGEEAVEIFSKLSDGGQVLMELQDTFWGAKYGKVKDKFGFVWDLNVEKEK</sequence>
<protein>
    <submittedName>
        <fullName evidence="1">VOC family protein</fullName>
    </submittedName>
</protein>
<dbReference type="PANTHER" id="PTHR33990">
    <property type="entry name" value="PROTEIN YJDN-RELATED"/>
    <property type="match status" value="1"/>
</dbReference>
<dbReference type="InterPro" id="IPR028973">
    <property type="entry name" value="PhnB-like"/>
</dbReference>
<gene>
    <name evidence="1" type="ORF">HF394_03540</name>
</gene>
<name>A0A1G7VU24_9BACL</name>
<dbReference type="OrthoDB" id="9795306at2"/>
<dbReference type="Gene3D" id="3.10.180.10">
    <property type="entry name" value="2,3-Dihydroxybiphenyl 1,2-Dioxygenase, domain 1"/>
    <property type="match status" value="1"/>
</dbReference>
<dbReference type="EMBL" id="CP051177">
    <property type="protein sequence ID" value="QKX49729.1"/>
    <property type="molecule type" value="Genomic_DNA"/>
</dbReference>
<dbReference type="Proteomes" id="UP000509222">
    <property type="component" value="Chromosome"/>
</dbReference>
<organism evidence="1 2">
    <name type="scientific">Planococcus glaciei</name>
    <dbReference type="NCBI Taxonomy" id="459472"/>
    <lineage>
        <taxon>Bacteria</taxon>
        <taxon>Bacillati</taxon>
        <taxon>Bacillota</taxon>
        <taxon>Bacilli</taxon>
        <taxon>Bacillales</taxon>
        <taxon>Caryophanaceae</taxon>
        <taxon>Planococcus</taxon>
    </lineage>
</organism>
<dbReference type="eggNOG" id="COG2764">
    <property type="taxonomic scope" value="Bacteria"/>
</dbReference>
<reference evidence="2" key="1">
    <citation type="submission" date="2020-06" db="EMBL/GenBank/DDBJ databases">
        <title>Isolation of Planomicrobium glaciei.</title>
        <authorList>
            <person name="Malisova L."/>
            <person name="Safrankova R."/>
            <person name="Jakubu V."/>
            <person name="Spanelova P."/>
        </authorList>
    </citation>
    <scope>NUCLEOTIDE SEQUENCE [LARGE SCALE GENOMIC DNA]</scope>
    <source>
        <strain evidence="2">NRL-ATB46093</strain>
    </source>
</reference>
<dbReference type="PANTHER" id="PTHR33990:SF1">
    <property type="entry name" value="PROTEIN YJDN"/>
    <property type="match status" value="1"/>
</dbReference>
<evidence type="ECO:0000313" key="2">
    <source>
        <dbReference type="Proteomes" id="UP000509222"/>
    </source>
</evidence>
<dbReference type="CDD" id="cd06588">
    <property type="entry name" value="PhnB_like"/>
    <property type="match status" value="1"/>
</dbReference>
<dbReference type="STRING" id="459472.SAMN04487975_10125"/>
<proteinExistence type="predicted"/>
<dbReference type="AlphaFoldDB" id="A0A1G7VU24"/>
<dbReference type="Pfam" id="PF06983">
    <property type="entry name" value="3-dmu-9_3-mt"/>
    <property type="match status" value="1"/>
</dbReference>
<dbReference type="InterPro" id="IPR029068">
    <property type="entry name" value="Glyas_Bleomycin-R_OHBP_Dase"/>
</dbReference>
<evidence type="ECO:0000313" key="1">
    <source>
        <dbReference type="EMBL" id="QKX49729.1"/>
    </source>
</evidence>
<dbReference type="RefSeq" id="WP_036805722.1">
    <property type="nucleotide sequence ID" value="NZ_CP051177.1"/>
</dbReference>
<accession>A0A1G7VU24</accession>